<evidence type="ECO:0000313" key="5">
    <source>
        <dbReference type="Proteomes" id="UP000586095"/>
    </source>
</evidence>
<name>A0A852R9N6_9MICO</name>
<keyword evidence="1 4" id="KW-0808">Transferase</keyword>
<feature type="domain" description="N-acetyltransferase" evidence="3">
    <location>
        <begin position="115"/>
        <end position="250"/>
    </location>
</feature>
<evidence type="ECO:0000313" key="4">
    <source>
        <dbReference type="EMBL" id="NYD27558.1"/>
    </source>
</evidence>
<evidence type="ECO:0000259" key="3">
    <source>
        <dbReference type="PROSITE" id="PS51186"/>
    </source>
</evidence>
<organism evidence="4 5">
    <name type="scientific">Leucobacter aridicollis</name>
    <dbReference type="NCBI Taxonomy" id="283878"/>
    <lineage>
        <taxon>Bacteria</taxon>
        <taxon>Bacillati</taxon>
        <taxon>Actinomycetota</taxon>
        <taxon>Actinomycetes</taxon>
        <taxon>Micrococcales</taxon>
        <taxon>Microbacteriaceae</taxon>
        <taxon>Leucobacter</taxon>
    </lineage>
</organism>
<dbReference type="InterPro" id="IPR050832">
    <property type="entry name" value="Bact_Acetyltransf"/>
</dbReference>
<dbReference type="PANTHER" id="PTHR43877">
    <property type="entry name" value="AMINOALKYLPHOSPHONATE N-ACETYLTRANSFERASE-RELATED-RELATED"/>
    <property type="match status" value="1"/>
</dbReference>
<keyword evidence="2" id="KW-0012">Acyltransferase</keyword>
<protein>
    <submittedName>
        <fullName evidence="4">GNAT superfamily N-acetyltransferase</fullName>
    </submittedName>
</protein>
<dbReference type="EMBL" id="JACCBD010000001">
    <property type="protein sequence ID" value="NYD27558.1"/>
    <property type="molecule type" value="Genomic_DNA"/>
</dbReference>
<dbReference type="InterPro" id="IPR000182">
    <property type="entry name" value="GNAT_dom"/>
</dbReference>
<evidence type="ECO:0000256" key="2">
    <source>
        <dbReference type="ARBA" id="ARBA00023315"/>
    </source>
</evidence>
<accession>A0A852R9N6</accession>
<dbReference type="CDD" id="cd04301">
    <property type="entry name" value="NAT_SF"/>
    <property type="match status" value="1"/>
</dbReference>
<dbReference type="Proteomes" id="UP000586095">
    <property type="component" value="Unassembled WGS sequence"/>
</dbReference>
<reference evidence="4 5" key="1">
    <citation type="submission" date="2020-07" db="EMBL/GenBank/DDBJ databases">
        <title>Sequencing the genomes of 1000 actinobacteria strains.</title>
        <authorList>
            <person name="Klenk H.-P."/>
        </authorList>
    </citation>
    <scope>NUCLEOTIDE SEQUENCE [LARGE SCALE GENOMIC DNA]</scope>
    <source>
        <strain evidence="4 5">DSM 17380</strain>
    </source>
</reference>
<dbReference type="InterPro" id="IPR016181">
    <property type="entry name" value="Acyl_CoA_acyltransferase"/>
</dbReference>
<gene>
    <name evidence="4" type="ORF">BJ960_002361</name>
</gene>
<comment type="caution">
    <text evidence="4">The sequence shown here is derived from an EMBL/GenBank/DDBJ whole genome shotgun (WGS) entry which is preliminary data.</text>
</comment>
<dbReference type="SUPFAM" id="SSF55729">
    <property type="entry name" value="Acyl-CoA N-acyltransferases (Nat)"/>
    <property type="match status" value="1"/>
</dbReference>
<dbReference type="RefSeq" id="WP_185987429.1">
    <property type="nucleotide sequence ID" value="NZ_BAAALZ010000001.1"/>
</dbReference>
<evidence type="ECO:0000256" key="1">
    <source>
        <dbReference type="ARBA" id="ARBA00022679"/>
    </source>
</evidence>
<keyword evidence="5" id="KW-1185">Reference proteome</keyword>
<dbReference type="PROSITE" id="PS51186">
    <property type="entry name" value="GNAT"/>
    <property type="match status" value="1"/>
</dbReference>
<sequence length="250" mass="26626">MPPIEAPDAFSLYVDTHLARAASSFQSERLAWFRTGAPHEELNGMLYATSADLNAAGTELAGVPALWHSWPERPEFDVEAQLRARGFEFVEEEPIMTLAFGSGSGEPTAARPGPATVRRVETERDLAVWEEVWRGEAPNPATLRALASAGLGANRTVHHLLAEVDGVAVGCGAAVVAGRTLAVEHIVTVASHRRRGIGSQLTAAALAVGRSHGARHAILTASPDGAGIYERLGFERREPVRRFVAPTATG</sequence>
<dbReference type="Gene3D" id="3.40.630.30">
    <property type="match status" value="1"/>
</dbReference>
<dbReference type="AlphaFoldDB" id="A0A852R9N6"/>
<proteinExistence type="predicted"/>
<dbReference type="GO" id="GO:0016747">
    <property type="term" value="F:acyltransferase activity, transferring groups other than amino-acyl groups"/>
    <property type="evidence" value="ECO:0007669"/>
    <property type="project" value="InterPro"/>
</dbReference>
<dbReference type="Pfam" id="PF13508">
    <property type="entry name" value="Acetyltransf_7"/>
    <property type="match status" value="1"/>
</dbReference>